<dbReference type="InterPro" id="IPR041628">
    <property type="entry name" value="ChlI/MoxR_AAA_lid"/>
</dbReference>
<dbReference type="EMBL" id="JPMD01000017">
    <property type="protein sequence ID" value="KEZ86882.1"/>
    <property type="molecule type" value="Genomic_DNA"/>
</dbReference>
<dbReference type="InterPro" id="IPR011703">
    <property type="entry name" value="ATPase_AAA-3"/>
</dbReference>
<dbReference type="Gene3D" id="1.10.8.80">
    <property type="entry name" value="Magnesium chelatase subunit I, C-Terminal domain"/>
    <property type="match status" value="1"/>
</dbReference>
<gene>
    <name evidence="6" type="ORF">IO99_08385</name>
</gene>
<comment type="similarity">
    <text evidence="3">Belongs to the MoxR family.</text>
</comment>
<evidence type="ECO:0000313" key="6">
    <source>
        <dbReference type="EMBL" id="KEZ86882.1"/>
    </source>
</evidence>
<dbReference type="Pfam" id="PF07726">
    <property type="entry name" value="AAA_3"/>
    <property type="match status" value="1"/>
</dbReference>
<dbReference type="Proteomes" id="UP000028542">
    <property type="component" value="Unassembled WGS sequence"/>
</dbReference>
<evidence type="ECO:0000256" key="3">
    <source>
        <dbReference type="ARBA" id="ARBA00061607"/>
    </source>
</evidence>
<dbReference type="FunFam" id="3.40.50.300:FF:000640">
    <property type="entry name" value="MoxR family ATPase"/>
    <property type="match status" value="1"/>
</dbReference>
<keyword evidence="2" id="KW-0067">ATP-binding</keyword>
<protein>
    <submittedName>
        <fullName evidence="6">Magnesium chelatase</fullName>
    </submittedName>
</protein>
<keyword evidence="7" id="KW-1185">Reference proteome</keyword>
<evidence type="ECO:0000313" key="7">
    <source>
        <dbReference type="Proteomes" id="UP000028542"/>
    </source>
</evidence>
<dbReference type="GO" id="GO:0016887">
    <property type="term" value="F:ATP hydrolysis activity"/>
    <property type="evidence" value="ECO:0007669"/>
    <property type="project" value="InterPro"/>
</dbReference>
<dbReference type="eggNOG" id="COG0714">
    <property type="taxonomic scope" value="Bacteria"/>
</dbReference>
<dbReference type="Pfam" id="PF17863">
    <property type="entry name" value="AAA_lid_2"/>
    <property type="match status" value="1"/>
</dbReference>
<keyword evidence="1" id="KW-0547">Nucleotide-binding</keyword>
<sequence>MELEKFKVFREKAMENISKVIIGKEHIIDKIIVSFITSGHVLLEDVPGLGKTKLCKTLSKTMNCSFKRIQFTPDLLPSDLTGIYFYNQQSKEFEFREGPLLSQIVLADEINRATPRTQSALLECMEERQITVEGNTIKLKRPFFVIATQNPVEQFGTFPLPEAQLDRFFMRLSMGYPSYDEEIKMMDRFIGKDPLDSLESAITIEEINYVQENYNKVHVSDEIRRYIVDLVNATRTNSEIELGCSPRATLNLMKGCQALAAIRERDYVILEDVKELAVPIMSHRIILKSEINSGSEKSERVIQNILATIETPIDRQ</sequence>
<dbReference type="Gene3D" id="3.40.50.300">
    <property type="entry name" value="P-loop containing nucleotide triphosphate hydrolases"/>
    <property type="match status" value="1"/>
</dbReference>
<dbReference type="PANTHER" id="PTHR42759">
    <property type="entry name" value="MOXR FAMILY PROTEIN"/>
    <property type="match status" value="1"/>
</dbReference>
<dbReference type="PANTHER" id="PTHR42759:SF5">
    <property type="entry name" value="METHANOL DEHYDROGENASE REGULATOR"/>
    <property type="match status" value="1"/>
</dbReference>
<evidence type="ECO:0000259" key="4">
    <source>
        <dbReference type="Pfam" id="PF07726"/>
    </source>
</evidence>
<dbReference type="PIRSF" id="PIRSF002849">
    <property type="entry name" value="AAA_ATPase_chaperone_MoxR_prd"/>
    <property type="match status" value="1"/>
</dbReference>
<dbReference type="AlphaFoldDB" id="A0A084JD48"/>
<dbReference type="SUPFAM" id="SSF52540">
    <property type="entry name" value="P-loop containing nucleoside triphosphate hydrolases"/>
    <property type="match status" value="1"/>
</dbReference>
<reference evidence="6 7" key="1">
    <citation type="submission" date="2014-07" db="EMBL/GenBank/DDBJ databases">
        <title>Draft genome of Clostridium sulfidigenes 113A isolated from sediments associated with methane hydrate from Krishna Godavari basin.</title>
        <authorList>
            <person name="Honkalas V.S."/>
            <person name="Dabir A.P."/>
            <person name="Arora P."/>
            <person name="Dhakephalkar P.K."/>
        </authorList>
    </citation>
    <scope>NUCLEOTIDE SEQUENCE [LARGE SCALE GENOMIC DNA]</scope>
    <source>
        <strain evidence="6 7">113A</strain>
    </source>
</reference>
<name>A0A084JD48_9CLOT</name>
<organism evidence="6 7">
    <name type="scientific">Clostridium sulfidigenes</name>
    <dbReference type="NCBI Taxonomy" id="318464"/>
    <lineage>
        <taxon>Bacteria</taxon>
        <taxon>Bacillati</taxon>
        <taxon>Bacillota</taxon>
        <taxon>Clostridia</taxon>
        <taxon>Eubacteriales</taxon>
        <taxon>Clostridiaceae</taxon>
        <taxon>Clostridium</taxon>
    </lineage>
</organism>
<feature type="domain" description="ChlI/MoxR AAA lid" evidence="5">
    <location>
        <begin position="233"/>
        <end position="303"/>
    </location>
</feature>
<evidence type="ECO:0000256" key="2">
    <source>
        <dbReference type="ARBA" id="ARBA00022840"/>
    </source>
</evidence>
<proteinExistence type="inferred from homology"/>
<dbReference type="GO" id="GO:0005524">
    <property type="term" value="F:ATP binding"/>
    <property type="evidence" value="ECO:0007669"/>
    <property type="project" value="UniProtKB-KW"/>
</dbReference>
<evidence type="ECO:0000256" key="1">
    <source>
        <dbReference type="ARBA" id="ARBA00022741"/>
    </source>
</evidence>
<dbReference type="STRING" id="318464.IO99_08385"/>
<dbReference type="RefSeq" id="WP_051824000.1">
    <property type="nucleotide sequence ID" value="NZ_JBQHQR010000003.1"/>
</dbReference>
<dbReference type="InterPro" id="IPR027417">
    <property type="entry name" value="P-loop_NTPase"/>
</dbReference>
<comment type="caution">
    <text evidence="6">The sequence shown here is derived from an EMBL/GenBank/DDBJ whole genome shotgun (WGS) entry which is preliminary data.</text>
</comment>
<dbReference type="InterPro" id="IPR050764">
    <property type="entry name" value="CbbQ/NirQ/NorQ/GpvN"/>
</dbReference>
<feature type="domain" description="ATPase AAA-3" evidence="4">
    <location>
        <begin position="40"/>
        <end position="170"/>
    </location>
</feature>
<evidence type="ECO:0000259" key="5">
    <source>
        <dbReference type="Pfam" id="PF17863"/>
    </source>
</evidence>
<accession>A0A084JD48</accession>